<reference evidence="2 3" key="1">
    <citation type="submission" date="2014-06" db="EMBL/GenBank/DDBJ databases">
        <authorList>
            <person name="Swart Estienne"/>
        </authorList>
    </citation>
    <scope>NUCLEOTIDE SEQUENCE [LARGE SCALE GENOMIC DNA]</scope>
    <source>
        <strain evidence="2 3">130c</strain>
    </source>
</reference>
<dbReference type="Proteomes" id="UP000039865">
    <property type="component" value="Unassembled WGS sequence"/>
</dbReference>
<dbReference type="InParanoid" id="A0A077ZNS4"/>
<feature type="compositionally biased region" description="Polar residues" evidence="1">
    <location>
        <begin position="43"/>
        <end position="64"/>
    </location>
</feature>
<organism evidence="2 3">
    <name type="scientific">Stylonychia lemnae</name>
    <name type="common">Ciliate</name>
    <dbReference type="NCBI Taxonomy" id="5949"/>
    <lineage>
        <taxon>Eukaryota</taxon>
        <taxon>Sar</taxon>
        <taxon>Alveolata</taxon>
        <taxon>Ciliophora</taxon>
        <taxon>Intramacronucleata</taxon>
        <taxon>Spirotrichea</taxon>
        <taxon>Stichotrichia</taxon>
        <taxon>Sporadotrichida</taxon>
        <taxon>Oxytrichidae</taxon>
        <taxon>Stylonychinae</taxon>
        <taxon>Stylonychia</taxon>
    </lineage>
</organism>
<dbReference type="AlphaFoldDB" id="A0A077ZNS4"/>
<keyword evidence="3" id="KW-1185">Reference proteome</keyword>
<gene>
    <name evidence="2" type="primary">Contig7964.g8509</name>
    <name evidence="2" type="ORF">STYLEM_564</name>
</gene>
<evidence type="ECO:0000313" key="3">
    <source>
        <dbReference type="Proteomes" id="UP000039865"/>
    </source>
</evidence>
<protein>
    <submittedName>
        <fullName evidence="2">Uncharacterized protein</fullName>
    </submittedName>
</protein>
<accession>A0A077ZNS4</accession>
<name>A0A077ZNS4_STYLE</name>
<feature type="compositionally biased region" description="Polar residues" evidence="1">
    <location>
        <begin position="378"/>
        <end position="391"/>
    </location>
</feature>
<dbReference type="EMBL" id="CCKQ01000535">
    <property type="protein sequence ID" value="CDW71617.1"/>
    <property type="molecule type" value="Genomic_DNA"/>
</dbReference>
<evidence type="ECO:0000256" key="1">
    <source>
        <dbReference type="SAM" id="MobiDB-lite"/>
    </source>
</evidence>
<evidence type="ECO:0000313" key="2">
    <source>
        <dbReference type="EMBL" id="CDW71617.1"/>
    </source>
</evidence>
<feature type="region of interest" description="Disordered" evidence="1">
    <location>
        <begin position="43"/>
        <end position="65"/>
    </location>
</feature>
<proteinExistence type="predicted"/>
<sequence length="808" mass="94544">MIKYKLNTVGLPSHQQSLTASQCEDVEINNCLDKIHGILQKNNLNNSFGSSTRSKSPGSRLAQSDQKRARLYYNTHSDAHMTSSPQVSNFKRKQVQFDEKSLEKRKMINPEELRSVNAGTNPGSSRIIEQYEKKLNRYEDDFKLVVNENCDLKIKIEQLSQLNKIQSAMMEDQKAYYEQLIKNMEQSYQQEIRLQEGAMFVKHFAVDSETYPFTTNTLNTPQSQTHSRTENHSSLENLPLSYQPYHNSAYTQHNANRKLIESNKSKSKSHLQNVKKLNVIYNQSTNSLIYLPQSKIQPTSIHKNYQSPKTSRIQQIPISMPFSEIINTQQQSDSKTISNGHNTNLKIFKSPEHQYGLNKLEVQSNSKSKKKQRLSLQTETSSQNLQKEQLQHSHLANRMNQNATHNLSKKKVNFSQIHSKSTFQDENVLDTASDEYYQYATNTEYVQEENEPLRSKQPLLKRNMKVDKIKRISSETVVQNFFVLDSKLQTQKKATQCLKSLTQRHSQIIQSSNDSLAFEYKKRIDKIQNDISLKQDDNKRISLSNKNKMEQEIKTIKDFEFILNQFSEQQKQKNTLTFDDLGHSLYLMKFFVAYPRNYANLKFTDGKQLSLYLREKEILLQLWNLIKPFFVEKKEFKRCCFSKVLSFLLSLVVEQLQIEDYQQIYNNYQDSMNQAINCSSETKTIELEKGHSRNPSRQLDQDNILQQSQIILQESEIDSKYYVSRDQRWDLKRIIMKLKEQKRVNEKYTKVVEIVSLGKTQLNTSASELSYSYNNYVVDSDRIKEMIGLKQKLTPVNKWELNFLQQKQ</sequence>
<feature type="region of interest" description="Disordered" evidence="1">
    <location>
        <begin position="362"/>
        <end position="391"/>
    </location>
</feature>